<reference evidence="3" key="1">
    <citation type="submission" date="2019-08" db="EMBL/GenBank/DDBJ databases">
        <authorList>
            <person name="Kucharzyk K."/>
            <person name="Murdoch R.W."/>
            <person name="Higgins S."/>
            <person name="Loffler F."/>
        </authorList>
    </citation>
    <scope>NUCLEOTIDE SEQUENCE</scope>
</reference>
<feature type="domain" description="OCT" evidence="2">
    <location>
        <begin position="20"/>
        <end position="98"/>
    </location>
</feature>
<dbReference type="EMBL" id="VSSQ01025712">
    <property type="protein sequence ID" value="MPM74032.1"/>
    <property type="molecule type" value="Genomic_DNA"/>
</dbReference>
<dbReference type="Gene3D" id="3.30.300.350">
    <property type="entry name" value="GTP-binding protein OBG, C-terminal domain"/>
    <property type="match status" value="1"/>
</dbReference>
<dbReference type="InterPro" id="IPR036346">
    <property type="entry name" value="GTP-bd_prot_GTP1/OBG_C_sf"/>
</dbReference>
<dbReference type="SUPFAM" id="SSF102741">
    <property type="entry name" value="Obg GTP-binding protein C-terminal domain"/>
    <property type="match status" value="1"/>
</dbReference>
<comment type="caution">
    <text evidence="3">The sequence shown here is derived from an EMBL/GenBank/DDBJ whole genome shotgun (WGS) entry which is preliminary data.</text>
</comment>
<protein>
    <recommendedName>
        <fullName evidence="2">OCT domain-containing protein</fullName>
    </recommendedName>
</protein>
<keyword evidence="1" id="KW-0547">Nucleotide-binding</keyword>
<proteinExistence type="predicted"/>
<dbReference type="InterPro" id="IPR015349">
    <property type="entry name" value="OCT_dom"/>
</dbReference>
<dbReference type="NCBIfam" id="TIGR03595">
    <property type="entry name" value="Obg_CgtA_exten"/>
    <property type="match status" value="1"/>
</dbReference>
<dbReference type="PROSITE" id="PS51881">
    <property type="entry name" value="OCT"/>
    <property type="match status" value="1"/>
</dbReference>
<evidence type="ECO:0000256" key="1">
    <source>
        <dbReference type="ARBA" id="ARBA00023134"/>
    </source>
</evidence>
<sequence>MQVLDTLPPVLRYEETDLVEGSAYAPGFHITRGDDGVFEVTGGDVEKLLDTTDPDDEISMRRFQQMLVKNGIIAALREMGAKDGDGIRLGEWEFDFLE</sequence>
<dbReference type="GO" id="GO:0005525">
    <property type="term" value="F:GTP binding"/>
    <property type="evidence" value="ECO:0007669"/>
    <property type="project" value="UniProtKB-KW"/>
</dbReference>
<dbReference type="AlphaFoldDB" id="A0A645CAW2"/>
<gene>
    <name evidence="3" type="ORF">SDC9_121017</name>
</gene>
<dbReference type="Pfam" id="PF09269">
    <property type="entry name" value="DUF1967"/>
    <property type="match status" value="1"/>
</dbReference>
<evidence type="ECO:0000259" key="2">
    <source>
        <dbReference type="PROSITE" id="PS51881"/>
    </source>
</evidence>
<name>A0A645CAW2_9ZZZZ</name>
<keyword evidence="1" id="KW-0342">GTP-binding</keyword>
<organism evidence="3">
    <name type="scientific">bioreactor metagenome</name>
    <dbReference type="NCBI Taxonomy" id="1076179"/>
    <lineage>
        <taxon>unclassified sequences</taxon>
        <taxon>metagenomes</taxon>
        <taxon>ecological metagenomes</taxon>
    </lineage>
</organism>
<evidence type="ECO:0000313" key="3">
    <source>
        <dbReference type="EMBL" id="MPM74032.1"/>
    </source>
</evidence>
<accession>A0A645CAW2</accession>